<feature type="coiled-coil region" evidence="2">
    <location>
        <begin position="302"/>
        <end position="336"/>
    </location>
</feature>
<dbReference type="EMBL" id="CAXITT010000021">
    <property type="protein sequence ID" value="CAL1527736.1"/>
    <property type="molecule type" value="Genomic_DNA"/>
</dbReference>
<dbReference type="SMART" id="SM00282">
    <property type="entry name" value="LamG"/>
    <property type="match status" value="5"/>
</dbReference>
<dbReference type="Gene3D" id="2.60.120.200">
    <property type="match status" value="5"/>
</dbReference>
<feature type="domain" description="Laminin G" evidence="3">
    <location>
        <begin position="1123"/>
        <end position="1312"/>
    </location>
</feature>
<feature type="domain" description="Laminin G" evidence="3">
    <location>
        <begin position="336"/>
        <end position="516"/>
    </location>
</feature>
<keyword evidence="1" id="KW-1015">Disulfide bond</keyword>
<dbReference type="PROSITE" id="PS50025">
    <property type="entry name" value="LAM_G_DOMAIN"/>
    <property type="match status" value="5"/>
</dbReference>
<dbReference type="PANTHER" id="PTHR15036:SF85">
    <property type="entry name" value="SP2353, ISOFORM A"/>
    <property type="match status" value="1"/>
</dbReference>
<name>A0AAV2H6B8_LYMST</name>
<dbReference type="PANTHER" id="PTHR15036">
    <property type="entry name" value="PIKACHURIN-LIKE PROTEIN"/>
    <property type="match status" value="1"/>
</dbReference>
<accession>A0AAV2H6B8</accession>
<sequence length="1314" mass="142992">MAEKSNADSATNLTAAKLAATNTNIIYSSNAAIVMPARDTLPFPTGVTNYGNGVTVLNSLLSTIPLLIDSITPDISQSEAYVVTLGDDLKELNSTYQNITSVGKLAVATMKNFDNVIRDINSSVAMATNAEQLIKEVQGNMSGTALDLLQEQYGTERNISEELRNTIMELDYQPQVLQNAIDTAMSRLDKEVSQWQVADAALSTLTTAALNLNTQIKGSQINSVLKVATQKVQNALATAESVAGSVTTQESTLHQKQGEIEIIQKDIIRAQDMQQSVQQALKNHQTEDDAFKQNVSQASSLLQKSDQSIKNIDNKIKDLEIKMEEAEVLLNQLRQPLNFDGNLSLQIKNPEANRPHLYDELVLDMRKPGNFTDGVVVFVDNPTTAAELQVGVASNKVFFEFNNGAQIVRVSSRAEICDVCWARVAAFRYAAVGYLTVTMISTGAVVADSRAGLIDSNARNLTLTSNLYVGSLPKDLETSKVTNRWFLGCLHNIVYQSQDVSLWTTSLTTSNPPKCCQTPPALPAPFTTPGLSFDGFGHITLYPGRLLFSDFKQFSLELRTFSTEATLFTVSSPDKKTVFSITVSAKAVVWTILNDGVQYKLVSPLQIATGKWAQILAMRDGNEIRLAVRYLDDPDSLVVASQTTTFFQLNRLDGRNLIFGLNSETLETGYGKANFAGCVRNISITTSTETHRPTFPDSVLESSGVKTDGCYLNVVEGLGFTSEASYAQFPTLNQLQQMKTLEFDIITTQSNGMLLYISGEGTMRFLYMAVIGGNVILVYRQNDTGSVISSGYYISDGQKHTVRVDFLTFRVALKVDDIYVEAGQTLSLDYLSFPANAVLILGGVPPTVELPPDCPVKQSIIGGFSRLVLNSGSIAFSEMNFTAQMDITLGGIIAPSGSTTAPLVNVSQMVICASKPVPSLLPLSDGVLFSGNDGLVWNSVIEKKIIEFFEGSFTMNIDLAVYKADGVLLYVADLISSPTTYFTIYIMDGILHQAMRTSLGTALDVKLSKAINDGQKHQIHLMRNNDHVALSFDNSTKDYVNNNQNGNVTSNFTFPTTNQVYLGALGTYNIMTSPLPQSFQSQPTKAYFAGAIYNLEIQDTPSTIETLHFSNLNRNLFGPVAKSVYYGISLTGVNSYLPLGVASTWDSLTIEMTLTTVSNSGLLMLIYENANKFLAMDLKNNQIRIHLPSSSVSGGQPLTITLDTSSNLCNGVIHSLQLQFVNSLVKLTADNQVRAARSIPDSYKLQALSNAQLFVGGVTGQFQGLPQELTTASLSACIMSVSLSNQGLSIRNFDPTQYVLTNSTDYGASYSCPH</sequence>
<keyword evidence="2" id="KW-0175">Coiled coil</keyword>
<dbReference type="InterPro" id="IPR001791">
    <property type="entry name" value="Laminin_G"/>
</dbReference>
<organism evidence="4 5">
    <name type="scientific">Lymnaea stagnalis</name>
    <name type="common">Great pond snail</name>
    <name type="synonym">Helix stagnalis</name>
    <dbReference type="NCBI Taxonomy" id="6523"/>
    <lineage>
        <taxon>Eukaryota</taxon>
        <taxon>Metazoa</taxon>
        <taxon>Spiralia</taxon>
        <taxon>Lophotrochozoa</taxon>
        <taxon>Mollusca</taxon>
        <taxon>Gastropoda</taxon>
        <taxon>Heterobranchia</taxon>
        <taxon>Euthyneura</taxon>
        <taxon>Panpulmonata</taxon>
        <taxon>Hygrophila</taxon>
        <taxon>Lymnaeoidea</taxon>
        <taxon>Lymnaeidae</taxon>
        <taxon>Lymnaea</taxon>
    </lineage>
</organism>
<dbReference type="InterPro" id="IPR050372">
    <property type="entry name" value="Neurexin-related_CASP"/>
</dbReference>
<comment type="caution">
    <text evidence="4">The sequence shown here is derived from an EMBL/GenBank/DDBJ whole genome shotgun (WGS) entry which is preliminary data.</text>
</comment>
<dbReference type="Pfam" id="PF02210">
    <property type="entry name" value="Laminin_G_2"/>
    <property type="match status" value="5"/>
</dbReference>
<feature type="disulfide bond" evidence="1">
    <location>
        <begin position="489"/>
        <end position="516"/>
    </location>
</feature>
<evidence type="ECO:0000313" key="4">
    <source>
        <dbReference type="EMBL" id="CAL1527736.1"/>
    </source>
</evidence>
<feature type="domain" description="Laminin G" evidence="3">
    <location>
        <begin position="925"/>
        <end position="1129"/>
    </location>
</feature>
<feature type="domain" description="Laminin G" evidence="3">
    <location>
        <begin position="528"/>
        <end position="710"/>
    </location>
</feature>
<evidence type="ECO:0000256" key="1">
    <source>
        <dbReference type="PROSITE-ProRule" id="PRU00122"/>
    </source>
</evidence>
<dbReference type="CDD" id="cd00110">
    <property type="entry name" value="LamG"/>
    <property type="match status" value="5"/>
</dbReference>
<gene>
    <name evidence="4" type="ORF">GSLYS_00001906001</name>
</gene>
<evidence type="ECO:0000256" key="2">
    <source>
        <dbReference type="SAM" id="Coils"/>
    </source>
</evidence>
<proteinExistence type="predicted"/>
<reference evidence="4 5" key="1">
    <citation type="submission" date="2024-04" db="EMBL/GenBank/DDBJ databases">
        <authorList>
            <consortium name="Genoscope - CEA"/>
            <person name="William W."/>
        </authorList>
    </citation>
    <scope>NUCLEOTIDE SEQUENCE [LARGE SCALE GENOMIC DNA]</scope>
</reference>
<keyword evidence="5" id="KW-1185">Reference proteome</keyword>
<dbReference type="SUPFAM" id="SSF49899">
    <property type="entry name" value="Concanavalin A-like lectins/glucanases"/>
    <property type="match status" value="5"/>
</dbReference>
<dbReference type="GO" id="GO:0016020">
    <property type="term" value="C:membrane"/>
    <property type="evidence" value="ECO:0007669"/>
    <property type="project" value="UniProtKB-SubCell"/>
</dbReference>
<protein>
    <recommendedName>
        <fullName evidence="3">Laminin G domain-containing protein</fullName>
    </recommendedName>
</protein>
<feature type="domain" description="Laminin G" evidence="3">
    <location>
        <begin position="716"/>
        <end position="912"/>
    </location>
</feature>
<comment type="caution">
    <text evidence="1">Lacks conserved residue(s) required for the propagation of feature annotation.</text>
</comment>
<dbReference type="Proteomes" id="UP001497497">
    <property type="component" value="Unassembled WGS sequence"/>
</dbReference>
<evidence type="ECO:0000313" key="5">
    <source>
        <dbReference type="Proteomes" id="UP001497497"/>
    </source>
</evidence>
<dbReference type="InterPro" id="IPR013320">
    <property type="entry name" value="ConA-like_dom_sf"/>
</dbReference>
<evidence type="ECO:0000259" key="3">
    <source>
        <dbReference type="PROSITE" id="PS50025"/>
    </source>
</evidence>